<dbReference type="GO" id="GO:0004521">
    <property type="term" value="F:RNA endonuclease activity"/>
    <property type="evidence" value="ECO:0007669"/>
    <property type="project" value="UniProtKB-UniRule"/>
</dbReference>
<keyword evidence="5 11" id="KW-0479">Metal-binding</keyword>
<dbReference type="SUPFAM" id="SSF142877">
    <property type="entry name" value="EndoU-like"/>
    <property type="match status" value="1"/>
</dbReference>
<keyword evidence="7 11" id="KW-0378">Hydrolase</keyword>
<keyword evidence="4 11" id="KW-0540">Nuclease</keyword>
<dbReference type="EC" id="4.6.1.-" evidence="11"/>
<proteinExistence type="inferred from homology"/>
<dbReference type="GO" id="GO:0016829">
    <property type="term" value="F:lyase activity"/>
    <property type="evidence" value="ECO:0007669"/>
    <property type="project" value="UniProtKB-KW"/>
</dbReference>
<evidence type="ECO:0000256" key="5">
    <source>
        <dbReference type="ARBA" id="ARBA00022723"/>
    </source>
</evidence>
<dbReference type="GO" id="GO:0016787">
    <property type="term" value="F:hydrolase activity"/>
    <property type="evidence" value="ECO:0007669"/>
    <property type="project" value="UniProtKB-KW"/>
</dbReference>
<evidence type="ECO:0000256" key="3">
    <source>
        <dbReference type="ARBA" id="ARBA00011245"/>
    </source>
</evidence>
<comment type="cofactor">
    <cofactor evidence="1 11">
        <name>Mn(2+)</name>
        <dbReference type="ChEBI" id="CHEBI:29035"/>
    </cofactor>
</comment>
<dbReference type="eggNOG" id="KOG2849">
    <property type="taxonomic scope" value="Eukaryota"/>
</dbReference>
<evidence type="ECO:0000256" key="4">
    <source>
        <dbReference type="ARBA" id="ARBA00022722"/>
    </source>
</evidence>
<evidence type="ECO:0000256" key="7">
    <source>
        <dbReference type="ARBA" id="ARBA00022801"/>
    </source>
</evidence>
<dbReference type="GO" id="GO:0003723">
    <property type="term" value="F:RNA binding"/>
    <property type="evidence" value="ECO:0007669"/>
    <property type="project" value="UniProtKB-UniRule"/>
</dbReference>
<evidence type="ECO:0000259" key="12">
    <source>
        <dbReference type="PROSITE" id="PS51959"/>
    </source>
</evidence>
<protein>
    <recommendedName>
        <fullName evidence="11">Uridylate-specific endoribonuclease</fullName>
        <ecNumber evidence="11">4.6.1.-</ecNumber>
    </recommendedName>
</protein>
<evidence type="ECO:0000256" key="9">
    <source>
        <dbReference type="ARBA" id="ARBA00023211"/>
    </source>
</evidence>
<organism evidence="13 14">
    <name type="scientific">Chelonia mydas</name>
    <name type="common">Green sea-turtle</name>
    <name type="synonym">Chelonia agassizi</name>
    <dbReference type="NCBI Taxonomy" id="8469"/>
    <lineage>
        <taxon>Eukaryota</taxon>
        <taxon>Metazoa</taxon>
        <taxon>Chordata</taxon>
        <taxon>Craniata</taxon>
        <taxon>Vertebrata</taxon>
        <taxon>Euteleostomi</taxon>
        <taxon>Archelosauria</taxon>
        <taxon>Testudinata</taxon>
        <taxon>Testudines</taxon>
        <taxon>Cryptodira</taxon>
        <taxon>Durocryptodira</taxon>
        <taxon>Americhelydia</taxon>
        <taxon>Chelonioidea</taxon>
        <taxon>Cheloniidae</taxon>
        <taxon>Chelonia</taxon>
    </lineage>
</organism>
<evidence type="ECO:0000256" key="10">
    <source>
        <dbReference type="ARBA" id="ARBA00023239"/>
    </source>
</evidence>
<evidence type="ECO:0000256" key="6">
    <source>
        <dbReference type="ARBA" id="ARBA00022759"/>
    </source>
</evidence>
<dbReference type="InterPro" id="IPR037227">
    <property type="entry name" value="EndoU-like"/>
</dbReference>
<evidence type="ECO:0000256" key="8">
    <source>
        <dbReference type="ARBA" id="ARBA00022884"/>
    </source>
</evidence>
<dbReference type="STRING" id="8469.M7B850"/>
<keyword evidence="6 11" id="KW-0255">Endonuclease</keyword>
<name>M7B850_CHEMY</name>
<dbReference type="GO" id="GO:0046872">
    <property type="term" value="F:metal ion binding"/>
    <property type="evidence" value="ECO:0007669"/>
    <property type="project" value="UniProtKB-UniRule"/>
</dbReference>
<dbReference type="CDD" id="cd21159">
    <property type="entry name" value="XendoU"/>
    <property type="match status" value="1"/>
</dbReference>
<comment type="catalytic activity">
    <reaction evidence="11">
        <text>ribonucleotidyl-uridine-RNA = a 5'-end dephospho-uridine-RNA + a 3'-end 2',3'-cyclophospho-ribonucleotide-RNA</text>
        <dbReference type="Rhea" id="RHEA:67792"/>
        <dbReference type="Rhea" id="RHEA-COMP:10464"/>
        <dbReference type="Rhea" id="RHEA-COMP:17354"/>
        <dbReference type="Rhea" id="RHEA-COMP:17356"/>
        <dbReference type="ChEBI" id="CHEBI:83064"/>
        <dbReference type="ChEBI" id="CHEBI:173117"/>
        <dbReference type="ChEBI" id="CHEBI:173224"/>
    </reaction>
</comment>
<dbReference type="InterPro" id="IPR039787">
    <property type="entry name" value="ENDOU"/>
</dbReference>
<dbReference type="PANTHER" id="PTHR12439:SF11">
    <property type="entry name" value="URIDYLATE-SPECIFIC ENDORIBONUCLEASE"/>
    <property type="match status" value="1"/>
</dbReference>
<comment type="similarity">
    <text evidence="2 11">Belongs to the ENDOU family.</text>
</comment>
<dbReference type="PROSITE" id="PS51959">
    <property type="entry name" value="ENDOU"/>
    <property type="match status" value="1"/>
</dbReference>
<dbReference type="Pfam" id="PF09412">
    <property type="entry name" value="XendoU"/>
    <property type="match status" value="1"/>
</dbReference>
<evidence type="ECO:0000313" key="13">
    <source>
        <dbReference type="EMBL" id="EMP31725.1"/>
    </source>
</evidence>
<sequence length="332" mass="38554">MNEYSKSVKPVDFSRTIHRALQSYRYLLYICGYLYPWTMFAVRSQMDADPNFISRALQICGYPQNMSADLRSDADTNFEKAGFVQQGSSIARDSASEPLFRYVNEKRLKSTKTFAAFVSLLDNYETSTGVAEVVTPQEMAENNRFLDAILETEVMKLTHQYLVRKNWSKPSLNDFKSQLYDIWFQLYTREAGKGPDSCGFEHVFVGETKHGKEILGLHNWVQFYLQEKHKQIDYKGYVARRNKSRSDEDDQVLSLQFSWKGLVKPVGSTFIGVSPEFEFALYTIIFLQSQERVTREMVQIEEYELQIVVYRHGKYIGTAYPVLLSSNNEDLY</sequence>
<dbReference type="AlphaFoldDB" id="M7B850"/>
<gene>
    <name evidence="13" type="ORF">UY3_11141</name>
</gene>
<evidence type="ECO:0000256" key="1">
    <source>
        <dbReference type="ARBA" id="ARBA00001936"/>
    </source>
</evidence>
<evidence type="ECO:0000256" key="2">
    <source>
        <dbReference type="ARBA" id="ARBA00010168"/>
    </source>
</evidence>
<dbReference type="Proteomes" id="UP000031443">
    <property type="component" value="Unassembled WGS sequence"/>
</dbReference>
<dbReference type="PANTHER" id="PTHR12439">
    <property type="entry name" value="PLACENTAL PROTEIN 11-RELATED"/>
    <property type="match status" value="1"/>
</dbReference>
<evidence type="ECO:0000256" key="11">
    <source>
        <dbReference type="RuleBase" id="RU367085"/>
    </source>
</evidence>
<feature type="domain" description="EndoU" evidence="12">
    <location>
        <begin position="46"/>
        <end position="325"/>
    </location>
</feature>
<keyword evidence="9 11" id="KW-0464">Manganese</keyword>
<evidence type="ECO:0000313" key="14">
    <source>
        <dbReference type="Proteomes" id="UP000031443"/>
    </source>
</evidence>
<dbReference type="InterPro" id="IPR018998">
    <property type="entry name" value="EndoU_C"/>
</dbReference>
<reference evidence="14" key="1">
    <citation type="journal article" date="2013" name="Nat. Genet.">
        <title>The draft genomes of soft-shell turtle and green sea turtle yield insights into the development and evolution of the turtle-specific body plan.</title>
        <authorList>
            <person name="Wang Z."/>
            <person name="Pascual-Anaya J."/>
            <person name="Zadissa A."/>
            <person name="Li W."/>
            <person name="Niimura Y."/>
            <person name="Huang Z."/>
            <person name="Li C."/>
            <person name="White S."/>
            <person name="Xiong Z."/>
            <person name="Fang D."/>
            <person name="Wang B."/>
            <person name="Ming Y."/>
            <person name="Chen Y."/>
            <person name="Zheng Y."/>
            <person name="Kuraku S."/>
            <person name="Pignatelli M."/>
            <person name="Herrero J."/>
            <person name="Beal K."/>
            <person name="Nozawa M."/>
            <person name="Li Q."/>
            <person name="Wang J."/>
            <person name="Zhang H."/>
            <person name="Yu L."/>
            <person name="Shigenobu S."/>
            <person name="Wang J."/>
            <person name="Liu J."/>
            <person name="Flicek P."/>
            <person name="Searle S."/>
            <person name="Wang J."/>
            <person name="Kuratani S."/>
            <person name="Yin Y."/>
            <person name="Aken B."/>
            <person name="Zhang G."/>
            <person name="Irie N."/>
        </authorList>
    </citation>
    <scope>NUCLEOTIDE SEQUENCE [LARGE SCALE GENOMIC DNA]</scope>
</reference>
<comment type="subunit">
    <text evidence="3 11">Monomer.</text>
</comment>
<accession>M7B850</accession>
<keyword evidence="10" id="KW-0456">Lyase</keyword>
<keyword evidence="8 11" id="KW-0694">RNA-binding</keyword>
<dbReference type="EMBL" id="KB543797">
    <property type="protein sequence ID" value="EMP31725.1"/>
    <property type="molecule type" value="Genomic_DNA"/>
</dbReference>
<keyword evidence="14" id="KW-1185">Reference proteome</keyword>